<dbReference type="GO" id="GO:0016973">
    <property type="term" value="P:poly(A)+ mRNA export from nucleus"/>
    <property type="evidence" value="ECO:0007669"/>
    <property type="project" value="TreeGrafter"/>
</dbReference>
<reference evidence="5 6" key="1">
    <citation type="submission" date="2019-04" db="EMBL/GenBank/DDBJ databases">
        <authorList>
            <person name="Alioto T."/>
            <person name="Alioto T."/>
        </authorList>
    </citation>
    <scope>NUCLEOTIDE SEQUENCE [LARGE SCALE GENOMIC DNA]</scope>
</reference>
<reference evidence="4" key="2">
    <citation type="submission" date="2020-08" db="EMBL/GenBank/DDBJ databases">
        <authorList>
            <person name="Shumante A."/>
            <person name="Zimin A.V."/>
            <person name="Puiu D."/>
            <person name="Salzberg S.L."/>
        </authorList>
    </citation>
    <scope>NUCLEOTIDE SEQUENCE</scope>
    <source>
        <strain evidence="4">WC2-LM</strain>
        <tissue evidence="4">Liver</tissue>
    </source>
</reference>
<comment type="subcellular location">
    <subcellularLocation>
        <location evidence="1">Nucleus</location>
    </subcellularLocation>
</comment>
<dbReference type="SUPFAM" id="SSF54427">
    <property type="entry name" value="NTF2-like"/>
    <property type="match status" value="1"/>
</dbReference>
<dbReference type="Proteomes" id="UP000662637">
    <property type="component" value="Unassembled WGS sequence"/>
</dbReference>
<evidence type="ECO:0000313" key="6">
    <source>
        <dbReference type="Proteomes" id="UP000335636"/>
    </source>
</evidence>
<dbReference type="AlphaFoldDB" id="A0A5E4CML5"/>
<protein>
    <recommendedName>
        <fullName evidence="3">Nuclear transport factor 2 domain-containing protein</fullName>
    </recommendedName>
</protein>
<name>A0A5E4CML5_MARMO</name>
<keyword evidence="2" id="KW-0539">Nucleus</keyword>
<proteinExistence type="predicted"/>
<evidence type="ECO:0000313" key="4">
    <source>
        <dbReference type="EMBL" id="KAF7473633.1"/>
    </source>
</evidence>
<dbReference type="EMBL" id="CABDUW010001634">
    <property type="protein sequence ID" value="VTJ83085.1"/>
    <property type="molecule type" value="Genomic_DNA"/>
</dbReference>
<dbReference type="InterPro" id="IPR032710">
    <property type="entry name" value="NTF2-like_dom_sf"/>
</dbReference>
<evidence type="ECO:0000313" key="5">
    <source>
        <dbReference type="EMBL" id="VTJ83085.1"/>
    </source>
</evidence>
<evidence type="ECO:0000259" key="3">
    <source>
        <dbReference type="Pfam" id="PF22602"/>
    </source>
</evidence>
<evidence type="ECO:0000256" key="2">
    <source>
        <dbReference type="ARBA" id="ARBA00023242"/>
    </source>
</evidence>
<dbReference type="Pfam" id="PF22602">
    <property type="entry name" value="NXF_NTF2"/>
    <property type="match status" value="1"/>
</dbReference>
<dbReference type="Gene3D" id="3.10.450.50">
    <property type="match status" value="1"/>
</dbReference>
<gene>
    <name evidence="4" type="ORF">GHT09_015788</name>
    <name evidence="5" type="ORF">MONAX_5E036726</name>
</gene>
<dbReference type="InterPro" id="IPR002075">
    <property type="entry name" value="NTF2_dom"/>
</dbReference>
<dbReference type="GO" id="GO:0005634">
    <property type="term" value="C:nucleus"/>
    <property type="evidence" value="ECO:0007669"/>
    <property type="project" value="UniProtKB-SubCell"/>
</dbReference>
<feature type="domain" description="Nuclear transport factor 2" evidence="3">
    <location>
        <begin position="61"/>
        <end position="142"/>
    </location>
</feature>
<evidence type="ECO:0000256" key="1">
    <source>
        <dbReference type="ARBA" id="ARBA00004123"/>
    </source>
</evidence>
<dbReference type="GO" id="GO:0003723">
    <property type="term" value="F:RNA binding"/>
    <property type="evidence" value="ECO:0007669"/>
    <property type="project" value="TreeGrafter"/>
</dbReference>
<keyword evidence="6" id="KW-1185">Reference proteome</keyword>
<accession>A0A5E4CML5</accession>
<dbReference type="PANTHER" id="PTHR10662:SF15">
    <property type="entry name" value="NUCLEAR RNA EXPORT FACTOR 5"/>
    <property type="match status" value="1"/>
</dbReference>
<sequence>MPHGRLDTQHSSRALVSHSIPSFLQSLPWGDLEEGKGGRDGQELSTPVVVDPDAPKLIKPCKRQQLRRQLLKHTKHDIVDYLSVLPKTEHDFSCLMIDMWFQKETMLCFSVNGVFKEEGKSQGCVHAFTRIFIAIPTNNSRCLEDNEWNYTRAGQVFIMLQVRPGDQEGKNVCLWAFSKEEIGWMELRAPSSSDIPIPSLQTEGKIPEEAFKQLP</sequence>
<dbReference type="InterPro" id="IPR030217">
    <property type="entry name" value="NXF_fam"/>
</dbReference>
<dbReference type="PANTHER" id="PTHR10662">
    <property type="entry name" value="NUCLEAR RNA EXPORT FACTOR"/>
    <property type="match status" value="1"/>
</dbReference>
<organism evidence="5 6">
    <name type="scientific">Marmota monax</name>
    <name type="common">Woodchuck</name>
    <dbReference type="NCBI Taxonomy" id="9995"/>
    <lineage>
        <taxon>Eukaryota</taxon>
        <taxon>Metazoa</taxon>
        <taxon>Chordata</taxon>
        <taxon>Craniata</taxon>
        <taxon>Vertebrata</taxon>
        <taxon>Euteleostomi</taxon>
        <taxon>Mammalia</taxon>
        <taxon>Eutheria</taxon>
        <taxon>Euarchontoglires</taxon>
        <taxon>Glires</taxon>
        <taxon>Rodentia</taxon>
        <taxon>Sciuromorpha</taxon>
        <taxon>Sciuridae</taxon>
        <taxon>Xerinae</taxon>
        <taxon>Marmotini</taxon>
        <taxon>Marmota</taxon>
    </lineage>
</organism>
<dbReference type="EMBL" id="WJEC01005804">
    <property type="protein sequence ID" value="KAF7473633.1"/>
    <property type="molecule type" value="Genomic_DNA"/>
</dbReference>
<dbReference type="Proteomes" id="UP000335636">
    <property type="component" value="Unassembled WGS sequence"/>
</dbReference>